<dbReference type="InterPro" id="IPR003439">
    <property type="entry name" value="ABC_transporter-like_ATP-bd"/>
</dbReference>
<dbReference type="PROSITE" id="PS00211">
    <property type="entry name" value="ABC_TRANSPORTER_1"/>
    <property type="match status" value="1"/>
</dbReference>
<dbReference type="InterPro" id="IPR013563">
    <property type="entry name" value="Oligopep_ABC_C"/>
</dbReference>
<evidence type="ECO:0000256" key="3">
    <source>
        <dbReference type="ARBA" id="ARBA00022741"/>
    </source>
</evidence>
<keyword evidence="3" id="KW-0547">Nucleotide-binding</keyword>
<keyword evidence="4 6" id="KW-0067">ATP-binding</keyword>
<reference evidence="6 7" key="1">
    <citation type="journal article" date="2024" name="Int. J. Mol. Sci.">
        <title>Exploration of Alicyclobacillus spp. Genome in Search of Antibiotic Resistance.</title>
        <authorList>
            <person name="Bucka-Kolendo J."/>
            <person name="Kiousi D.E."/>
            <person name="Dekowska A."/>
            <person name="Mikolajczuk-Szczyrba A."/>
            <person name="Karadedos D.M."/>
            <person name="Michael P."/>
            <person name="Galanis A."/>
            <person name="Sokolowska B."/>
        </authorList>
    </citation>
    <scope>NUCLEOTIDE SEQUENCE [LARGE SCALE GENOMIC DNA]</scope>
    <source>
        <strain evidence="6 7">KKP 3000</strain>
    </source>
</reference>
<evidence type="ECO:0000256" key="2">
    <source>
        <dbReference type="ARBA" id="ARBA00022448"/>
    </source>
</evidence>
<evidence type="ECO:0000259" key="5">
    <source>
        <dbReference type="PROSITE" id="PS50893"/>
    </source>
</evidence>
<name>A0ABV5ACA6_9BACL</name>
<dbReference type="Pfam" id="PF00005">
    <property type="entry name" value="ABC_tran"/>
    <property type="match status" value="1"/>
</dbReference>
<gene>
    <name evidence="6" type="ORF">KKP3000_002737</name>
</gene>
<dbReference type="PROSITE" id="PS50893">
    <property type="entry name" value="ABC_TRANSPORTER_2"/>
    <property type="match status" value="1"/>
</dbReference>
<evidence type="ECO:0000256" key="4">
    <source>
        <dbReference type="ARBA" id="ARBA00022840"/>
    </source>
</evidence>
<comment type="caution">
    <text evidence="6">The sequence shown here is derived from an EMBL/GenBank/DDBJ whole genome shotgun (WGS) entry which is preliminary data.</text>
</comment>
<dbReference type="Gene3D" id="3.40.50.300">
    <property type="entry name" value="P-loop containing nucleotide triphosphate hydrolases"/>
    <property type="match status" value="1"/>
</dbReference>
<keyword evidence="7" id="KW-1185">Reference proteome</keyword>
<dbReference type="SMART" id="SM00382">
    <property type="entry name" value="AAA"/>
    <property type="match status" value="1"/>
</dbReference>
<evidence type="ECO:0000313" key="6">
    <source>
        <dbReference type="EMBL" id="MFB5189465.1"/>
    </source>
</evidence>
<evidence type="ECO:0000256" key="1">
    <source>
        <dbReference type="ARBA" id="ARBA00005417"/>
    </source>
</evidence>
<sequence>MIEQTEATTLIGSTDDKGAALVLKDVHKRFVQRGRVSHVLRGVSLTVGAGEIVALVGESGSGKSTLARTIMRLYRPDEGRMLFGGVEVGQIRGRLLKDYRSQVQMLFQDPFASLNPTHTIRTIMAHSLPTNRTRMSRREKENLFADALARVGLNPPANFLTQFPHELSGGQRQRVALARSLAAQPKLVLADEPVSMLDVSLRLSVLNLMQRLNEEFQIGYLYITHDLASARYVASRIAVMYAGEIVEEGTADKVIEEAKHPYTQLLIEAAPDPNRQAQTAGETTVFRGEPPNLTQKIVGCPFQFRCPHVNNRCRVEMPKMVDVGDEHKAKCHLFDV</sequence>
<dbReference type="CDD" id="cd03257">
    <property type="entry name" value="ABC_NikE_OppD_transporters"/>
    <property type="match status" value="1"/>
</dbReference>
<keyword evidence="2" id="KW-0813">Transport</keyword>
<dbReference type="InterPro" id="IPR017871">
    <property type="entry name" value="ABC_transporter-like_CS"/>
</dbReference>
<comment type="similarity">
    <text evidence="1">Belongs to the ABC transporter superfamily.</text>
</comment>
<dbReference type="NCBIfam" id="TIGR01727">
    <property type="entry name" value="oligo_HPY"/>
    <property type="match status" value="1"/>
</dbReference>
<dbReference type="Proteomes" id="UP001579974">
    <property type="component" value="Unassembled WGS sequence"/>
</dbReference>
<organism evidence="6 7">
    <name type="scientific">Alicyclobacillus fastidiosus</name>
    <dbReference type="NCBI Taxonomy" id="392011"/>
    <lineage>
        <taxon>Bacteria</taxon>
        <taxon>Bacillati</taxon>
        <taxon>Bacillota</taxon>
        <taxon>Bacilli</taxon>
        <taxon>Bacillales</taxon>
        <taxon>Alicyclobacillaceae</taxon>
        <taxon>Alicyclobacillus</taxon>
    </lineage>
</organism>
<dbReference type="InterPro" id="IPR027417">
    <property type="entry name" value="P-loop_NTPase"/>
</dbReference>
<dbReference type="Pfam" id="PF08352">
    <property type="entry name" value="oligo_HPY"/>
    <property type="match status" value="1"/>
</dbReference>
<dbReference type="InterPro" id="IPR003593">
    <property type="entry name" value="AAA+_ATPase"/>
</dbReference>
<dbReference type="RefSeq" id="WP_275475470.1">
    <property type="nucleotide sequence ID" value="NZ_CP162940.1"/>
</dbReference>
<proteinExistence type="inferred from homology"/>
<dbReference type="PANTHER" id="PTHR43776:SF8">
    <property type="entry name" value="ABC TRANSPORTER, ATP-BINDING PROTEIN"/>
    <property type="match status" value="1"/>
</dbReference>
<feature type="domain" description="ABC transporter" evidence="5">
    <location>
        <begin position="21"/>
        <end position="267"/>
    </location>
</feature>
<dbReference type="InterPro" id="IPR050319">
    <property type="entry name" value="ABC_transp_ATP-bind"/>
</dbReference>
<dbReference type="SUPFAM" id="SSF52540">
    <property type="entry name" value="P-loop containing nucleoside triphosphate hydrolases"/>
    <property type="match status" value="1"/>
</dbReference>
<dbReference type="PANTHER" id="PTHR43776">
    <property type="entry name" value="TRANSPORT ATP-BINDING PROTEIN"/>
    <property type="match status" value="1"/>
</dbReference>
<protein>
    <submittedName>
        <fullName evidence="6">ABC transporter ATP-binding protein</fullName>
    </submittedName>
</protein>
<accession>A0ABV5ACA6</accession>
<evidence type="ECO:0000313" key="7">
    <source>
        <dbReference type="Proteomes" id="UP001579974"/>
    </source>
</evidence>
<dbReference type="GO" id="GO:0005524">
    <property type="term" value="F:ATP binding"/>
    <property type="evidence" value="ECO:0007669"/>
    <property type="project" value="UniProtKB-KW"/>
</dbReference>
<dbReference type="EMBL" id="JBDXSU010000003">
    <property type="protein sequence ID" value="MFB5189465.1"/>
    <property type="molecule type" value="Genomic_DNA"/>
</dbReference>